<dbReference type="InterPro" id="IPR027417">
    <property type="entry name" value="P-loop_NTPase"/>
</dbReference>
<feature type="domain" description="KAP NTPase" evidence="2">
    <location>
        <begin position="12"/>
        <end position="254"/>
    </location>
</feature>
<dbReference type="SUPFAM" id="SSF52540">
    <property type="entry name" value="P-loop containing nucleoside triphosphate hydrolases"/>
    <property type="match status" value="1"/>
</dbReference>
<proteinExistence type="predicted"/>
<dbReference type="Gene3D" id="3.40.50.300">
    <property type="entry name" value="P-loop containing nucleotide triphosphate hydrolases"/>
    <property type="match status" value="1"/>
</dbReference>
<dbReference type="EMBL" id="LMTZ01000096">
    <property type="protein sequence ID" value="KST66606.1"/>
    <property type="molecule type" value="Genomic_DNA"/>
</dbReference>
<evidence type="ECO:0000313" key="4">
    <source>
        <dbReference type="Proteomes" id="UP000053372"/>
    </source>
</evidence>
<organism evidence="3 4">
    <name type="scientific">Mastigocoleus testarum BC008</name>
    <dbReference type="NCBI Taxonomy" id="371196"/>
    <lineage>
        <taxon>Bacteria</taxon>
        <taxon>Bacillati</taxon>
        <taxon>Cyanobacteriota</taxon>
        <taxon>Cyanophyceae</taxon>
        <taxon>Nostocales</taxon>
        <taxon>Hapalosiphonaceae</taxon>
        <taxon>Mastigocoleus</taxon>
    </lineage>
</organism>
<reference evidence="3 4" key="1">
    <citation type="journal article" date="2015" name="Genome Announc.">
        <title>Draft Genome of the Euendolithic (true boring) Cyanobacterium Mastigocoleus testarum strain BC008.</title>
        <authorList>
            <person name="Guida B.S."/>
            <person name="Garcia-Pichel F."/>
        </authorList>
    </citation>
    <scope>NUCLEOTIDE SEQUENCE [LARGE SCALE GENOMIC DNA]</scope>
    <source>
        <strain evidence="3 4">BC008</strain>
    </source>
</reference>
<evidence type="ECO:0000256" key="1">
    <source>
        <dbReference type="SAM" id="MobiDB-lite"/>
    </source>
</evidence>
<name>A0A0V7ZQA2_9CYAN</name>
<gene>
    <name evidence="3" type="ORF">BC008_42735</name>
</gene>
<dbReference type="InterPro" id="IPR011646">
    <property type="entry name" value="KAP_P-loop"/>
</dbReference>
<dbReference type="OrthoDB" id="396512at2"/>
<dbReference type="Pfam" id="PF07693">
    <property type="entry name" value="KAP_NTPase"/>
    <property type="match status" value="1"/>
</dbReference>
<feature type="region of interest" description="Disordered" evidence="1">
    <location>
        <begin position="313"/>
        <end position="336"/>
    </location>
</feature>
<feature type="compositionally biased region" description="Basic and acidic residues" evidence="1">
    <location>
        <begin position="314"/>
        <end position="328"/>
    </location>
</feature>
<evidence type="ECO:0000259" key="2">
    <source>
        <dbReference type="Pfam" id="PF07693"/>
    </source>
</evidence>
<evidence type="ECO:0000313" key="3">
    <source>
        <dbReference type="EMBL" id="KST66606.1"/>
    </source>
</evidence>
<dbReference type="Proteomes" id="UP000053372">
    <property type="component" value="Unassembled WGS sequence"/>
</dbReference>
<keyword evidence="4" id="KW-1185">Reference proteome</keyword>
<sequence length="663" mass="77890">MTQDNKSINSHIETYLDYYCGLSHTPGFAVLLKGQWGSGKTWFINKYREKIKQLKKKALYVSLYGITNFSEIENAFFQQLHPVLSSKPMKIAGKMFQGMIQAYFKIDINSDAKDDISVNIKTPDINLPKYLQNIDKSILIFDDLERCQIDIGNILGYINYFVEHQGLKVVIVANEDKLLENSNYKDIREKLIGKTFDVCLDLHGALQDFIEYSNNSELKSFLYKNSKLIEKLYHQAGFENLRALKQIILDFERIFENLPDKAKSKIGLIQDLLKLLTVFSIEIKRGIILPKDISKLQEAQTFELTQATAKARRNYTEARSKTKTDQEKLSTLPSNEDTQQLNSLKKLIDRYRILDLYLYEPFPNLAWWQTFFDKGIIDTQELEHSIFNSIYFQDENTPNWVRLWHFNDLSDDEFDGLLKNVESDYYNRKFTNIQEIKHVTGIFLRLSDIELYSKSKEDLLEDSKLYINCLKKNNKLNLNITERSLPSLIESMIGYKGLEFQGKQLEEFQLFCSYIQEVRHLAIEEKMPILAQELLEIMQNDQWQFYTIICLNDFTSSINNVDELHSIYYKIPLLQFIQETDFTEKLLSMDFKNQSLCCSGLRQRYESDEINKKLFKELEWLKSVRNLLLEEAIRRKGKPSGYRPEVLIKKYLNEAISMLEKED</sequence>
<dbReference type="AlphaFoldDB" id="A0A0V7ZQA2"/>
<accession>A0A0V7ZQA2</accession>
<protein>
    <submittedName>
        <fullName evidence="3">NTPase</fullName>
    </submittedName>
</protein>
<comment type="caution">
    <text evidence="3">The sequence shown here is derived from an EMBL/GenBank/DDBJ whole genome shotgun (WGS) entry which is preliminary data.</text>
</comment>